<dbReference type="AlphaFoldDB" id="G0V9R1"/>
<keyword evidence="3" id="KW-1185">Reference proteome</keyword>
<sequence>MTNPYFLQQQRQQQQMAMAAAAANANRKQQTTSRSGSGSQLQTQSTPHQHHARNKNLKPEGNVLPPNRIPSPYNMDRASVQQQYMEMMKNIMQSNNHSHDSPVPQELPHSATQQSNTDPSTTNISPDELFTLGMMNQHDLSLPLNFPPNEKDENT</sequence>
<dbReference type="EMBL" id="HE576753">
    <property type="protein sequence ID" value="CCC68678.1"/>
    <property type="molecule type" value="Genomic_DNA"/>
</dbReference>
<feature type="region of interest" description="Disordered" evidence="1">
    <location>
        <begin position="89"/>
        <end position="127"/>
    </location>
</feature>
<dbReference type="KEGG" id="ncs:NCAS_0B05940"/>
<feature type="compositionally biased region" description="Polar residues" evidence="1">
    <location>
        <begin position="110"/>
        <end position="125"/>
    </location>
</feature>
<proteinExistence type="predicted"/>
<dbReference type="GeneID" id="96902235"/>
<evidence type="ECO:0000256" key="1">
    <source>
        <dbReference type="SAM" id="MobiDB-lite"/>
    </source>
</evidence>
<dbReference type="RefSeq" id="XP_003675049.1">
    <property type="nucleotide sequence ID" value="XM_003675001.1"/>
</dbReference>
<dbReference type="InParanoid" id="G0V9R1"/>
<gene>
    <name evidence="2" type="primary">NCAS0B05940</name>
    <name evidence="2" type="ordered locus">NCAS_0B05940</name>
</gene>
<evidence type="ECO:0000313" key="2">
    <source>
        <dbReference type="EMBL" id="CCC68678.1"/>
    </source>
</evidence>
<evidence type="ECO:0000313" key="3">
    <source>
        <dbReference type="Proteomes" id="UP000001640"/>
    </source>
</evidence>
<reference evidence="2 3" key="1">
    <citation type="journal article" date="2011" name="Proc. Natl. Acad. Sci. U.S.A.">
        <title>Evolutionary erosion of yeast sex chromosomes by mating-type switching accidents.</title>
        <authorList>
            <person name="Gordon J.L."/>
            <person name="Armisen D."/>
            <person name="Proux-Wera E."/>
            <person name="Oheigeartaigh S.S."/>
            <person name="Byrne K.P."/>
            <person name="Wolfe K.H."/>
        </authorList>
    </citation>
    <scope>NUCLEOTIDE SEQUENCE [LARGE SCALE GENOMIC DNA]</scope>
    <source>
        <strain evidence="3">ATCC 76901 / BCRC 22586 / CBS 4309 / NBRC 1992 / NRRL Y-12630</strain>
    </source>
</reference>
<accession>G0V9R1</accession>
<dbReference type="HOGENOM" id="CLU_1695973_0_0_1"/>
<feature type="region of interest" description="Disordered" evidence="1">
    <location>
        <begin position="1"/>
        <end position="76"/>
    </location>
</feature>
<reference key="2">
    <citation type="submission" date="2011-08" db="EMBL/GenBank/DDBJ databases">
        <title>Genome sequence of Naumovozyma castellii.</title>
        <authorList>
            <person name="Gordon J.L."/>
            <person name="Armisen D."/>
            <person name="Proux-Wera E."/>
            <person name="OhEigeartaigh S.S."/>
            <person name="Byrne K.P."/>
            <person name="Wolfe K.H."/>
        </authorList>
    </citation>
    <scope>NUCLEOTIDE SEQUENCE</scope>
    <source>
        <strain>Type strain:CBS 4309</strain>
    </source>
</reference>
<feature type="compositionally biased region" description="Low complexity" evidence="1">
    <location>
        <begin position="8"/>
        <end position="46"/>
    </location>
</feature>
<dbReference type="Proteomes" id="UP000001640">
    <property type="component" value="Chromosome 2"/>
</dbReference>
<name>G0V9R1_NAUCA</name>
<organism evidence="2 3">
    <name type="scientific">Naumovozyma castellii</name>
    <name type="common">Yeast</name>
    <name type="synonym">Saccharomyces castellii</name>
    <dbReference type="NCBI Taxonomy" id="27288"/>
    <lineage>
        <taxon>Eukaryota</taxon>
        <taxon>Fungi</taxon>
        <taxon>Dikarya</taxon>
        <taxon>Ascomycota</taxon>
        <taxon>Saccharomycotina</taxon>
        <taxon>Saccharomycetes</taxon>
        <taxon>Saccharomycetales</taxon>
        <taxon>Saccharomycetaceae</taxon>
        <taxon>Naumovozyma</taxon>
    </lineage>
</organism>
<protein>
    <submittedName>
        <fullName evidence="2">Uncharacterized protein</fullName>
    </submittedName>
</protein>